<dbReference type="Pfam" id="PF11329">
    <property type="entry name" value="DUF3131"/>
    <property type="match status" value="1"/>
</dbReference>
<gene>
    <name evidence="2" type="ORF">BegalDRAFT_1660</name>
</gene>
<organism evidence="2 3">
    <name type="scientific">Beggiatoa alba B18LD</name>
    <dbReference type="NCBI Taxonomy" id="395493"/>
    <lineage>
        <taxon>Bacteria</taxon>
        <taxon>Pseudomonadati</taxon>
        <taxon>Pseudomonadota</taxon>
        <taxon>Gammaproteobacteria</taxon>
        <taxon>Thiotrichales</taxon>
        <taxon>Thiotrichaceae</taxon>
        <taxon>Beggiatoa</taxon>
    </lineage>
</organism>
<dbReference type="EMBL" id="JH600070">
    <property type="protein sequence ID" value="EIJ42539.1"/>
    <property type="molecule type" value="Genomic_DNA"/>
</dbReference>
<evidence type="ECO:0000259" key="1">
    <source>
        <dbReference type="Pfam" id="PF11329"/>
    </source>
</evidence>
<dbReference type="eggNOG" id="COG3459">
    <property type="taxonomic scope" value="Bacteria"/>
</dbReference>
<keyword evidence="3" id="KW-1185">Reference proteome</keyword>
<evidence type="ECO:0000313" key="2">
    <source>
        <dbReference type="EMBL" id="EIJ42539.1"/>
    </source>
</evidence>
<sequence>MKHAFLLSCYLFCLVYLSGCGVVVRSLHRSAENLSTSPIFHQGRYGDLTEEEQQWAKIAWLYFENNYNPATGLVNSRDGYPSVSVWDIADTIAATLAAKELALIDAYAFDQRISTLLDFLNRMNLSFGKLPNKLYHAGDGQMVNAGNQPDEIGWSAVDIGRLLIWLHILKTRLPAYSEYVDKAVLRWQFCDIIDNCGQLQGSARGEAQAVQTYPDTRIGYTEYAQAGFEMWGFTMQRAQLSYAVTNILGVNIVHDDRDPRLVGNYSPVVSLPYLLYGLELNWDKTDDARSTPLQHTDTFMADQAMNIYAVQARRYAQNNIFTARTENASNAEPYIVLDSIFAGGFAWNTLDAKGNYLPHLALVSTRATFGLWGLWKTPYTDKLMNLMKSTYQGDKGWYEGRYELTGGHNRTFTSATNATVLEVLFYKKIGKLYRPVQRQTYMDILLADEFKRPPRCFPQSRDKCQKQP</sequence>
<feature type="domain" description="DUF3131" evidence="1">
    <location>
        <begin position="54"/>
        <end position="430"/>
    </location>
</feature>
<dbReference type="RefSeq" id="WP_002685574.1">
    <property type="nucleotide sequence ID" value="NZ_JH600070.1"/>
</dbReference>
<dbReference type="STRING" id="395493.BegalDRAFT_1660"/>
<dbReference type="Proteomes" id="UP000005744">
    <property type="component" value="Unassembled WGS sequence"/>
</dbReference>
<protein>
    <recommendedName>
        <fullName evidence="1">DUF3131 domain-containing protein</fullName>
    </recommendedName>
</protein>
<dbReference type="OrthoDB" id="9147113at2"/>
<evidence type="ECO:0000313" key="3">
    <source>
        <dbReference type="Proteomes" id="UP000005744"/>
    </source>
</evidence>
<proteinExistence type="predicted"/>
<dbReference type="InterPro" id="IPR021478">
    <property type="entry name" value="DUF3131"/>
</dbReference>
<dbReference type="Gene3D" id="1.50.10.140">
    <property type="match status" value="1"/>
</dbReference>
<reference evidence="2 3" key="1">
    <citation type="submission" date="2011-11" db="EMBL/GenBank/DDBJ databases">
        <title>Improved High-Quality Draft sequence of Beggiatoa alba B18lD.</title>
        <authorList>
            <consortium name="US DOE Joint Genome Institute"/>
            <person name="Lucas S."/>
            <person name="Han J."/>
            <person name="Lapidus A."/>
            <person name="Cheng J.-F."/>
            <person name="Goodwin L."/>
            <person name="Pitluck S."/>
            <person name="Peters L."/>
            <person name="Mikhailova N."/>
            <person name="Held B."/>
            <person name="Detter J.C."/>
            <person name="Han C."/>
            <person name="Tapia R."/>
            <person name="Land M."/>
            <person name="Hauser L."/>
            <person name="Kyrpides N."/>
            <person name="Ivanova N."/>
            <person name="Pagani I."/>
            <person name="Samuel K."/>
            <person name="Teske A."/>
            <person name="Mueller J."/>
            <person name="Woyke T."/>
        </authorList>
    </citation>
    <scope>NUCLEOTIDE SEQUENCE [LARGE SCALE GENOMIC DNA]</scope>
    <source>
        <strain evidence="2 3">B18LD</strain>
    </source>
</reference>
<name>I3CFZ6_9GAMM</name>
<dbReference type="AlphaFoldDB" id="I3CFZ6"/>
<dbReference type="HOGENOM" id="CLU_034087_0_0_6"/>
<accession>I3CFZ6</accession>